<sequence length="148" mass="17062">MDSNILLNLSWNLSLDIQEEAICNIASIIDLNPKELLQPGSKEYWQNAAKVLFKLGYPKIREVIPGLLRWLQDINWPGSNIVMEVLGTIPKHVFIPYLEDAVIESLSEDDDIWIEGLSYFLEQFDLKESNFTSKEVYLALVKGSEFWK</sequence>
<dbReference type="Gene3D" id="1.25.40.750">
    <property type="entry name" value="Domain of unknown function DUF5071"/>
    <property type="match status" value="1"/>
</dbReference>
<dbReference type="EMBL" id="LR590481">
    <property type="protein sequence ID" value="VTQ83552.1"/>
    <property type="molecule type" value="Genomic_DNA"/>
</dbReference>
<gene>
    <name evidence="2" type="ORF">NCTC503_00375</name>
</gene>
<keyword evidence="3" id="KW-1185">Reference proteome</keyword>
<protein>
    <recommendedName>
        <fullName evidence="1">DUF5071 domain-containing protein</fullName>
    </recommendedName>
</protein>
<proteinExistence type="predicted"/>
<organism evidence="2 3">
    <name type="scientific">Hathewaya histolytica</name>
    <name type="common">Clostridium histolyticum</name>
    <dbReference type="NCBI Taxonomy" id="1498"/>
    <lineage>
        <taxon>Bacteria</taxon>
        <taxon>Bacillati</taxon>
        <taxon>Bacillota</taxon>
        <taxon>Clostridia</taxon>
        <taxon>Eubacteriales</taxon>
        <taxon>Clostridiaceae</taxon>
        <taxon>Hathewaya</taxon>
    </lineage>
</organism>
<dbReference type="KEGG" id="hhw:NCTC503_00375"/>
<dbReference type="InterPro" id="IPR031837">
    <property type="entry name" value="DUF5071"/>
</dbReference>
<dbReference type="InterPro" id="IPR038692">
    <property type="entry name" value="Cthe_2751_sf"/>
</dbReference>
<name>A0A4U9QXZ0_HATHI</name>
<accession>A0A4U9QXZ0</accession>
<dbReference type="Pfam" id="PF16804">
    <property type="entry name" value="DUF5071"/>
    <property type="match status" value="1"/>
</dbReference>
<evidence type="ECO:0000259" key="1">
    <source>
        <dbReference type="Pfam" id="PF16804"/>
    </source>
</evidence>
<dbReference type="AlphaFoldDB" id="A0A4U9QXZ0"/>
<feature type="domain" description="DUF5071" evidence="1">
    <location>
        <begin position="48"/>
        <end position="122"/>
    </location>
</feature>
<evidence type="ECO:0000313" key="2">
    <source>
        <dbReference type="EMBL" id="VTQ83552.1"/>
    </source>
</evidence>
<dbReference type="OrthoDB" id="1846249at2"/>
<reference evidence="2 3" key="1">
    <citation type="submission" date="2019-05" db="EMBL/GenBank/DDBJ databases">
        <authorList>
            <consortium name="Pathogen Informatics"/>
        </authorList>
    </citation>
    <scope>NUCLEOTIDE SEQUENCE [LARGE SCALE GENOMIC DNA]</scope>
    <source>
        <strain evidence="2 3">NCTC503</strain>
    </source>
</reference>
<dbReference type="Proteomes" id="UP000308489">
    <property type="component" value="Chromosome 1"/>
</dbReference>
<evidence type="ECO:0000313" key="3">
    <source>
        <dbReference type="Proteomes" id="UP000308489"/>
    </source>
</evidence>
<dbReference type="RefSeq" id="WP_138209183.1">
    <property type="nucleotide sequence ID" value="NZ_CBCRUQ010000042.1"/>
</dbReference>